<dbReference type="PANTHER" id="PTHR33639:SF2">
    <property type="entry name" value="DUF393 DOMAIN-CONTAINING PROTEIN"/>
    <property type="match status" value="1"/>
</dbReference>
<accession>A0ABY7WH71</accession>
<name>A0ABY7WH71_9SPHI</name>
<dbReference type="InterPro" id="IPR007263">
    <property type="entry name" value="DCC1-like"/>
</dbReference>
<dbReference type="PANTHER" id="PTHR33639">
    <property type="entry name" value="THIOL-DISULFIDE OXIDOREDUCTASE DCC"/>
    <property type="match status" value="1"/>
</dbReference>
<dbReference type="EMBL" id="CP117880">
    <property type="protein sequence ID" value="WDF67959.1"/>
    <property type="molecule type" value="Genomic_DNA"/>
</dbReference>
<proteinExistence type="predicted"/>
<evidence type="ECO:0000313" key="1">
    <source>
        <dbReference type="EMBL" id="WDF67959.1"/>
    </source>
</evidence>
<gene>
    <name evidence="1" type="ORF">PQ465_16860</name>
</gene>
<dbReference type="RefSeq" id="WP_274266695.1">
    <property type="nucleotide sequence ID" value="NZ_CP117880.1"/>
</dbReference>
<evidence type="ECO:0000313" key="2">
    <source>
        <dbReference type="Proteomes" id="UP001221558"/>
    </source>
</evidence>
<reference evidence="1 2" key="1">
    <citation type="submission" date="2023-02" db="EMBL/GenBank/DDBJ databases">
        <title>Genome sequence of Sphingobacterium sp. KACC 22765.</title>
        <authorList>
            <person name="Kim S."/>
            <person name="Heo J."/>
            <person name="Kwon S.-W."/>
        </authorList>
    </citation>
    <scope>NUCLEOTIDE SEQUENCE [LARGE SCALE GENOMIC DNA]</scope>
    <source>
        <strain evidence="1 2">KACC 22765</strain>
    </source>
</reference>
<organism evidence="1 2">
    <name type="scientific">Sphingobacterium oryzagri</name>
    <dbReference type="NCBI Taxonomy" id="3025669"/>
    <lineage>
        <taxon>Bacteria</taxon>
        <taxon>Pseudomonadati</taxon>
        <taxon>Bacteroidota</taxon>
        <taxon>Sphingobacteriia</taxon>
        <taxon>Sphingobacteriales</taxon>
        <taxon>Sphingobacteriaceae</taxon>
        <taxon>Sphingobacterium</taxon>
    </lineage>
</organism>
<sequence length="150" mass="17320">MQKATIFQEILLRDHAEAIILFDGVCNFCNSTINFLIDHDPKRKLRYMSLQSALAIALQEELGSKLDSVVCITADGIFVRSDAVLKIAQLLPYPYRLLTAGKLIPKRWRDNLYDAIAKRRYQWFGKSEFCRIPTAKERMLFIETSKEESC</sequence>
<dbReference type="Pfam" id="PF04134">
    <property type="entry name" value="DCC1-like"/>
    <property type="match status" value="1"/>
</dbReference>
<protein>
    <submittedName>
        <fullName evidence="1">DCC1-like thiol-disulfide oxidoreductase family protein</fullName>
    </submittedName>
</protein>
<dbReference type="Proteomes" id="UP001221558">
    <property type="component" value="Chromosome"/>
</dbReference>
<dbReference type="InterPro" id="IPR052927">
    <property type="entry name" value="DCC_oxidoreductase"/>
</dbReference>
<keyword evidence="2" id="KW-1185">Reference proteome</keyword>